<dbReference type="Proteomes" id="UP000197025">
    <property type="component" value="Unassembled WGS sequence"/>
</dbReference>
<dbReference type="PANTHER" id="PTHR40072">
    <property type="entry name" value="MOLYBDOPTERIN-GUANINE DINUCLEOTIDE BIOSYNTHESIS ADAPTER PROTEIN-RELATED"/>
    <property type="match status" value="1"/>
</dbReference>
<dbReference type="NCBIfam" id="TIGR00176">
    <property type="entry name" value="mobB"/>
    <property type="match status" value="1"/>
</dbReference>
<organism evidence="2 3">
    <name type="scientific">Thermoflexus hugenholtzii JAD2</name>
    <dbReference type="NCBI Taxonomy" id="877466"/>
    <lineage>
        <taxon>Bacteria</taxon>
        <taxon>Bacillati</taxon>
        <taxon>Chloroflexota</taxon>
        <taxon>Thermoflexia</taxon>
        <taxon>Thermoflexales</taxon>
        <taxon>Thermoflexaceae</taxon>
        <taxon>Thermoflexus</taxon>
    </lineage>
</organism>
<evidence type="ECO:0000313" key="2">
    <source>
        <dbReference type="EMBL" id="SNB70506.1"/>
    </source>
</evidence>
<dbReference type="CDD" id="cd03116">
    <property type="entry name" value="MobB"/>
    <property type="match status" value="1"/>
</dbReference>
<gene>
    <name evidence="2" type="ORF">SAMN02746019_00012520</name>
</gene>
<dbReference type="InterPro" id="IPR027417">
    <property type="entry name" value="P-loop_NTPase"/>
</dbReference>
<dbReference type="InParanoid" id="A0A212RDX9"/>
<dbReference type="InterPro" id="IPR052539">
    <property type="entry name" value="MGD_biosynthesis_adapter"/>
</dbReference>
<dbReference type="PANTHER" id="PTHR40072:SF1">
    <property type="entry name" value="MOLYBDOPTERIN-GUANINE DINUCLEOTIDE BIOSYNTHESIS ADAPTER PROTEIN"/>
    <property type="match status" value="1"/>
</dbReference>
<dbReference type="EMBL" id="FYEK01000044">
    <property type="protein sequence ID" value="SNB70506.1"/>
    <property type="molecule type" value="Genomic_DNA"/>
</dbReference>
<dbReference type="GO" id="GO:0006777">
    <property type="term" value="P:Mo-molybdopterin cofactor biosynthetic process"/>
    <property type="evidence" value="ECO:0007669"/>
    <property type="project" value="InterPro"/>
</dbReference>
<accession>A0A212RDX9</accession>
<reference evidence="3" key="1">
    <citation type="submission" date="2017-06" db="EMBL/GenBank/DDBJ databases">
        <authorList>
            <person name="Varghese N."/>
            <person name="Submissions S."/>
        </authorList>
    </citation>
    <scope>NUCLEOTIDE SEQUENCE [LARGE SCALE GENOMIC DNA]</scope>
    <source>
        <strain evidence="3">JAD2</strain>
    </source>
</reference>
<sequence>MRRASPPWICIVGRSGAGKTTVLEGLVRIFRGWGLRVGTIKHDPHGEMEWDQVGKDTWRHREAGADLVIGVTPRWLWISRRLECPLTLRDLVQELQGVDVILVEGFHTEAAPKVEVMRSETGLEPVTQPGERWAIVSDVPLELGAPCFRFGELEELARFLARRLGLPGATPR</sequence>
<feature type="domain" description="Molybdopterin-guanine dinucleotide biosynthesis protein B (MobB)" evidence="1">
    <location>
        <begin position="9"/>
        <end position="137"/>
    </location>
</feature>
<dbReference type="Gene3D" id="3.40.50.300">
    <property type="entry name" value="P-loop containing nucleotide triphosphate hydrolases"/>
    <property type="match status" value="1"/>
</dbReference>
<protein>
    <submittedName>
        <fullName evidence="2">Molybdopterin guanine dinucleotide biosynthesis accessory protein MobB</fullName>
    </submittedName>
</protein>
<dbReference type="AlphaFoldDB" id="A0A212RDX9"/>
<evidence type="ECO:0000313" key="3">
    <source>
        <dbReference type="Proteomes" id="UP000197025"/>
    </source>
</evidence>
<dbReference type="GO" id="GO:0005525">
    <property type="term" value="F:GTP binding"/>
    <property type="evidence" value="ECO:0007669"/>
    <property type="project" value="InterPro"/>
</dbReference>
<keyword evidence="3" id="KW-1185">Reference proteome</keyword>
<dbReference type="SUPFAM" id="SSF52540">
    <property type="entry name" value="P-loop containing nucleoside triphosphate hydrolases"/>
    <property type="match status" value="1"/>
</dbReference>
<dbReference type="OrthoDB" id="9786803at2"/>
<dbReference type="InterPro" id="IPR004435">
    <property type="entry name" value="MobB_dom"/>
</dbReference>
<dbReference type="RefSeq" id="WP_088571902.1">
    <property type="nucleotide sequence ID" value="NZ_FYEK01000044.1"/>
</dbReference>
<name>A0A212RDX9_9CHLR</name>
<dbReference type="Pfam" id="PF03205">
    <property type="entry name" value="MobB"/>
    <property type="match status" value="1"/>
</dbReference>
<dbReference type="FunCoup" id="A0A212RDX9">
    <property type="interactions" value="20"/>
</dbReference>
<evidence type="ECO:0000259" key="1">
    <source>
        <dbReference type="Pfam" id="PF03205"/>
    </source>
</evidence>
<proteinExistence type="predicted"/>